<dbReference type="OMA" id="IYIRCCK"/>
<dbReference type="STRING" id="498019.A0A2H1A776"/>
<sequence length="621" mass="69354">MSEEFARPTSSGSPSQTSTHPTSRRQRLMGFARATRDTYLPRITNSVSSMTSNIGSKSIEYDEFGMLAALPQNTQFTLYPSYTRKVGNKYVVNVRGWMWCPGTMSRKNRLVISLAKQVTRSNDDTAQVAVDRLEHDPKLSQDVAVPDQNDSDSISISTSTSGSSSASAASPNSKDMDVRLRGRLSSFLARSIPNAGLAIVVGAVSPLKDGDLRSVSVVTDPNGHFKADIEIPYEPSVIQVKSKLDETVCAFQEVSIVETEGYGVISDIDDTVKLTGVVGEKRELMRRLLLGDIDSWELKPVVSWFNQLSNRLKATFHYVSNSPWQLYSTIQEYFHHVGLPSGSFHLKQYTGNIMSSLMEPSSSKKRSSLSRILEDFPKKQFICVGDSGEHDFEAYVDLAKSYPGQVRAIYIRAVDDSLSDVDDNNILTEIHRSLKVWKSKQPSNHVASQIGKTNDFNLIDLSDSSMKTAEKDKEETSSHRLRPMIPKKPASLKGRAIHKAPPLPERRYLRPSQTDTELIHKNIATRHGQGLYSDRAPSPASSNESDSDSDHLSDRIDVMSIHGNRSFYELEDYDKKGALWLQRLTIALKELDGKGVDIAFFNDNDEEFFLESLQSIEKHSR</sequence>
<evidence type="ECO:0000313" key="3">
    <source>
        <dbReference type="EMBL" id="PIS58734.1"/>
    </source>
</evidence>
<feature type="region of interest" description="Disordered" evidence="1">
    <location>
        <begin position="491"/>
        <end position="512"/>
    </location>
</feature>
<dbReference type="GO" id="GO:0008195">
    <property type="term" value="F:phosphatidate phosphatase activity"/>
    <property type="evidence" value="ECO:0007669"/>
    <property type="project" value="InterPro"/>
</dbReference>
<dbReference type="PANTHER" id="PTHR28208:SF3">
    <property type="entry name" value="PHOSPHATIDATE PHOSPHATASE APP1"/>
    <property type="match status" value="1"/>
</dbReference>
<protein>
    <recommendedName>
        <fullName evidence="2">Phosphatidate phosphatase APP1 catalytic domain-containing protein</fullName>
    </recommendedName>
</protein>
<dbReference type="Pfam" id="PF09949">
    <property type="entry name" value="APP1_cat"/>
    <property type="match status" value="1"/>
</dbReference>
<gene>
    <name evidence="3" type="ORF">B9J08_000183</name>
    <name evidence="4" type="ORF">CA7LBN_001862</name>
</gene>
<dbReference type="VEuPathDB" id="FungiDB:CJJ07_001180"/>
<dbReference type="PIRSF" id="PIRSF037464">
    <property type="entry name" value="UCP037464_APP1"/>
    <property type="match status" value="1"/>
</dbReference>
<dbReference type="InterPro" id="IPR019236">
    <property type="entry name" value="APP1_cat"/>
</dbReference>
<organism evidence="3">
    <name type="scientific">Candidozyma auris</name>
    <name type="common">Yeast</name>
    <name type="synonym">Candida auris</name>
    <dbReference type="NCBI Taxonomy" id="498019"/>
    <lineage>
        <taxon>Eukaryota</taxon>
        <taxon>Fungi</taxon>
        <taxon>Dikarya</taxon>
        <taxon>Ascomycota</taxon>
        <taxon>Saccharomycotina</taxon>
        <taxon>Pichiomycetes</taxon>
        <taxon>Metschnikowiaceae</taxon>
        <taxon>Candidozyma</taxon>
    </lineage>
</organism>
<feature type="region of interest" description="Disordered" evidence="1">
    <location>
        <begin position="137"/>
        <end position="175"/>
    </location>
</feature>
<dbReference type="VEuPathDB" id="FungiDB:CJI97_000185"/>
<accession>A0A2H1A776</accession>
<dbReference type="VEuPathDB" id="FungiDB:B9J08_000183"/>
<feature type="compositionally biased region" description="Low complexity" evidence="1">
    <location>
        <begin position="7"/>
        <end position="21"/>
    </location>
</feature>
<dbReference type="InterPro" id="IPR017210">
    <property type="entry name" value="APP1"/>
</dbReference>
<dbReference type="VEuPathDB" id="FungiDB:QG37_02622"/>
<dbReference type="Proteomes" id="UP000825438">
    <property type="component" value="Chromosome II"/>
</dbReference>
<dbReference type="VEuPathDB" id="FungiDB:CJJ09_002158"/>
<evidence type="ECO:0000313" key="4">
    <source>
        <dbReference type="EMBL" id="QWW23061.1"/>
    </source>
</evidence>
<evidence type="ECO:0000259" key="2">
    <source>
        <dbReference type="Pfam" id="PF09949"/>
    </source>
</evidence>
<feature type="compositionally biased region" description="Low complexity" evidence="1">
    <location>
        <begin position="151"/>
        <end position="170"/>
    </location>
</feature>
<dbReference type="PANTHER" id="PTHR28208">
    <property type="entry name" value="PHOSPHATIDATE PHOSPHATASE APP1"/>
    <property type="match status" value="1"/>
</dbReference>
<dbReference type="EMBL" id="PEKT02000001">
    <property type="protein sequence ID" value="PIS58734.1"/>
    <property type="molecule type" value="Genomic_DNA"/>
</dbReference>
<evidence type="ECO:0000256" key="1">
    <source>
        <dbReference type="SAM" id="MobiDB-lite"/>
    </source>
</evidence>
<dbReference type="AlphaFoldDB" id="A0A2H1A776"/>
<feature type="region of interest" description="Disordered" evidence="1">
    <location>
        <begin position="524"/>
        <end position="552"/>
    </location>
</feature>
<dbReference type="GO" id="GO:0030479">
    <property type="term" value="C:actin cortical patch"/>
    <property type="evidence" value="ECO:0007669"/>
    <property type="project" value="TreeGrafter"/>
</dbReference>
<proteinExistence type="predicted"/>
<dbReference type="EMBL" id="CP076750">
    <property type="protein sequence ID" value="QWW23061.1"/>
    <property type="molecule type" value="Genomic_DNA"/>
</dbReference>
<feature type="region of interest" description="Disordered" evidence="1">
    <location>
        <begin position="1"/>
        <end position="26"/>
    </location>
</feature>
<feature type="domain" description="Phosphatidate phosphatase APP1 catalytic" evidence="2">
    <location>
        <begin position="262"/>
        <end position="412"/>
    </location>
</feature>
<reference evidence="4" key="3">
    <citation type="submission" date="2021-06" db="EMBL/GenBank/DDBJ databases">
        <title>Candida auris outbreak in lebanese hospital.</title>
        <authorList>
            <person name="Finianos M."/>
        </authorList>
    </citation>
    <scope>NUCLEOTIDE SEQUENCE</scope>
    <source>
        <strain evidence="4">CA7LBN</strain>
    </source>
</reference>
<reference evidence="3" key="2">
    <citation type="submission" date="2017-11" db="EMBL/GenBank/DDBJ databases">
        <title>Candida auris genome assembly and annotation.</title>
        <authorList>
            <person name="Munoz J.F."/>
            <person name="Gade L.G."/>
            <person name="Chow N.A."/>
            <person name="Litvintseva A.P."/>
            <person name="Loparev V.N."/>
            <person name="Cuomo C.A."/>
        </authorList>
    </citation>
    <scope>NUCLEOTIDE SEQUENCE</scope>
    <source>
        <strain evidence="3">B8441</strain>
    </source>
</reference>
<reference evidence="3" key="1">
    <citation type="journal article" date="2017" name="Clin. Infect. Dis.">
        <title>Simultaneous emergence of multidrug-resistant Candida auris on 3 continents confirmed by whole-genome sequencing and epidemiological analyses.</title>
        <authorList>
            <person name="Lockhart S.R."/>
            <person name="Etienne K.A."/>
            <person name="Vallabhaneni S."/>
            <person name="Farooqi J."/>
            <person name="Chowdhary A."/>
            <person name="Govender N.P."/>
            <person name="Colombo A.L."/>
            <person name="Calvo B."/>
            <person name="Cuomo C.A."/>
            <person name="Desjardins C.A."/>
            <person name="Berkow E.L."/>
            <person name="Castanheira M."/>
            <person name="Magobo R.E."/>
            <person name="Jabeen K."/>
            <person name="Asghar R.J."/>
            <person name="Meis J.F."/>
            <person name="Jackson B."/>
            <person name="Chiller T."/>
            <person name="Litvintseva A.P."/>
        </authorList>
    </citation>
    <scope>NUCLEOTIDE SEQUENCE [LARGE SCALE GENOMIC DNA]</scope>
    <source>
        <strain evidence="3">B8441</strain>
    </source>
</reference>
<dbReference type="InterPro" id="IPR052935">
    <property type="entry name" value="Mg2+_PAP"/>
</dbReference>
<dbReference type="VEuPathDB" id="FungiDB:CJI96_0000911"/>
<name>A0A2H1A776_CANAR</name>